<keyword evidence="2" id="KW-0472">Membrane</keyword>
<feature type="transmembrane region" description="Helical" evidence="2">
    <location>
        <begin position="811"/>
        <end position="837"/>
    </location>
</feature>
<feature type="transmembrane region" description="Helical" evidence="2">
    <location>
        <begin position="743"/>
        <end position="764"/>
    </location>
</feature>
<keyword evidence="2" id="KW-0812">Transmembrane</keyword>
<feature type="transmembrane region" description="Helical" evidence="2">
    <location>
        <begin position="582"/>
        <end position="600"/>
    </location>
</feature>
<feature type="signal peptide" evidence="3">
    <location>
        <begin position="1"/>
        <end position="16"/>
    </location>
</feature>
<feature type="compositionally biased region" description="Acidic residues" evidence="1">
    <location>
        <begin position="962"/>
        <end position="971"/>
    </location>
</feature>
<evidence type="ECO:0000256" key="3">
    <source>
        <dbReference type="SAM" id="SignalP"/>
    </source>
</evidence>
<name>A0A7S4SYY7_9DINO</name>
<evidence type="ECO:0000313" key="4">
    <source>
        <dbReference type="EMBL" id="CAE4660463.1"/>
    </source>
</evidence>
<evidence type="ECO:0000256" key="1">
    <source>
        <dbReference type="SAM" id="MobiDB-lite"/>
    </source>
</evidence>
<feature type="transmembrane region" description="Helical" evidence="2">
    <location>
        <begin position="544"/>
        <end position="562"/>
    </location>
</feature>
<dbReference type="PANTHER" id="PTHR34730">
    <property type="entry name" value="UNNAMED PRODUCT"/>
    <property type="match status" value="1"/>
</dbReference>
<keyword evidence="2" id="KW-1133">Transmembrane helix</keyword>
<reference evidence="4" key="1">
    <citation type="submission" date="2021-01" db="EMBL/GenBank/DDBJ databases">
        <authorList>
            <person name="Corre E."/>
            <person name="Pelletier E."/>
            <person name="Niang G."/>
            <person name="Scheremetjew M."/>
            <person name="Finn R."/>
            <person name="Kale V."/>
            <person name="Holt S."/>
            <person name="Cochrane G."/>
            <person name="Meng A."/>
            <person name="Brown T."/>
            <person name="Cohen L."/>
        </authorList>
    </citation>
    <scope>NUCLEOTIDE SEQUENCE</scope>
    <source>
        <strain evidence="4">CCMP3105</strain>
    </source>
</reference>
<sequence>MMRLALLFLHVCHVVGVWLNAGIGAGLDTWLKGLEISLPYMTLPGPIIDVQSGNCSGLAIGGVRAADLGTPQLPQVGLFLTGVGLHCRVLAHGALIVDFGLHNTAVNLSIAVQPRQTAEPSYPLPLGPVRVTSCDVVSHLSYLDFSGDSVMQPLLQGLHVSIRHMIDKKASALACKQIETMLSEQASQVADRASSLLSPFVGAQPPVELPPALVPLADWSTYPPLQVFRRLAAERPHAVKELVSMASPLVIPVVESIGAPVRQTVTSEAGSVSSVWRLRSVVVTGLETLEETTVALDGAKSIIDVSAAFGRVTIRIGMDVTVDSLEGQVRATQPIHESMNLTLDLRNASFALRVLAMLSKHALDSLYVDQFQEPSCYAACARRATNPANNSLGMWDWSIRMAPDMRLEMPGAAADFASSMDTVVASVLRGYTPSLEALLKGWVQVARSDLESAMWEGLETLPPCGPTKLYLGPGDAVSNGLLWGGLGLLFASLAAAALVMFAPRSGRTCRAPSRSDAAPEFEPSQKAEADKAGSLAQQPAVPRGAVVCFPMMVVCAIVLFLYSDLCLATCINFVFHANGETLTIGPALAFSVVICAINAYEAGAYLIAFCIGFMSIIWPFIKLLLLLFAWQAPTSCMSPGARGCLLRFLDGYGKWSLIDTWLGILALACYRLGWQSQSTDAKFFVDPVPQMPFFMFVLASVLTLVLGHTASGFHRRAEEADEPERKEVDASQRMPLCSHAPKIVGVLITVGLPLLALLIVIAAFTKSFQMVESGALAIMLTEKDERVASYSLVDLGMQMTSGRSGDIGLRLVQFIFFSFSLSIPIALQCAFVALWLLPLDHATQLVLLDTCQALDAWAAFDVFAVAVTVSYFEFGLFSTFLMHYNNLQQGCSLVGEYLHDECFHMECSLTSGFAILAVAAVLSHAVPKLALRVCRAAMLVQSGASSNGSDNETDKLTACSDYDSDDTMAPL</sequence>
<accession>A0A7S4SYY7</accession>
<feature type="transmembrane region" description="Helical" evidence="2">
    <location>
        <begin position="607"/>
        <end position="632"/>
    </location>
</feature>
<feature type="transmembrane region" description="Helical" evidence="2">
    <location>
        <begin position="481"/>
        <end position="502"/>
    </location>
</feature>
<dbReference type="EMBL" id="HBNR01083081">
    <property type="protein sequence ID" value="CAE4660463.1"/>
    <property type="molecule type" value="Transcribed_RNA"/>
</dbReference>
<feature type="region of interest" description="Disordered" evidence="1">
    <location>
        <begin position="943"/>
        <end position="971"/>
    </location>
</feature>
<dbReference type="PANTHER" id="PTHR34730:SF1">
    <property type="entry name" value="PARAQUAT-INDUCIBLE PROTEIN A"/>
    <property type="match status" value="1"/>
</dbReference>
<feature type="chain" id="PRO_5031360892" evidence="3">
    <location>
        <begin position="17"/>
        <end position="971"/>
    </location>
</feature>
<dbReference type="Pfam" id="PF04403">
    <property type="entry name" value="PqiA"/>
    <property type="match status" value="1"/>
</dbReference>
<feature type="transmembrane region" description="Helical" evidence="2">
    <location>
        <begin position="693"/>
        <end position="713"/>
    </location>
</feature>
<feature type="transmembrane region" description="Helical" evidence="2">
    <location>
        <begin position="857"/>
        <end position="877"/>
    </location>
</feature>
<keyword evidence="3" id="KW-0732">Signal</keyword>
<protein>
    <submittedName>
        <fullName evidence="4">Uncharacterized protein</fullName>
    </submittedName>
</protein>
<gene>
    <name evidence="4" type="ORF">AMON00008_LOCUS59479</name>
</gene>
<organism evidence="4">
    <name type="scientific">Alexandrium monilatum</name>
    <dbReference type="NCBI Taxonomy" id="311494"/>
    <lineage>
        <taxon>Eukaryota</taxon>
        <taxon>Sar</taxon>
        <taxon>Alveolata</taxon>
        <taxon>Dinophyceae</taxon>
        <taxon>Gonyaulacales</taxon>
        <taxon>Pyrocystaceae</taxon>
        <taxon>Alexandrium</taxon>
    </lineage>
</organism>
<dbReference type="AlphaFoldDB" id="A0A7S4SYY7"/>
<dbReference type="InterPro" id="IPR007498">
    <property type="entry name" value="PqiA-like"/>
</dbReference>
<proteinExistence type="predicted"/>
<evidence type="ECO:0000256" key="2">
    <source>
        <dbReference type="SAM" id="Phobius"/>
    </source>
</evidence>